<name>A0A1I7FCR2_9FLAO</name>
<dbReference type="EMBL" id="FPBK01000001">
    <property type="protein sequence ID" value="SFU33866.1"/>
    <property type="molecule type" value="Genomic_DNA"/>
</dbReference>
<evidence type="ECO:0008006" key="3">
    <source>
        <dbReference type="Google" id="ProtNLM"/>
    </source>
</evidence>
<dbReference type="SUPFAM" id="SSF47413">
    <property type="entry name" value="lambda repressor-like DNA-binding domains"/>
    <property type="match status" value="1"/>
</dbReference>
<keyword evidence="2" id="KW-1185">Reference proteome</keyword>
<dbReference type="AlphaFoldDB" id="A0A1I7FCR2"/>
<dbReference type="RefSeq" id="WP_093023269.1">
    <property type="nucleotide sequence ID" value="NZ_FPBK01000001.1"/>
</dbReference>
<gene>
    <name evidence="1" type="ORF">SAMN05216480_101851</name>
</gene>
<dbReference type="OrthoDB" id="7064118at2"/>
<dbReference type="GO" id="GO:0003677">
    <property type="term" value="F:DNA binding"/>
    <property type="evidence" value="ECO:0007669"/>
    <property type="project" value="InterPro"/>
</dbReference>
<dbReference type="CDD" id="cd00093">
    <property type="entry name" value="HTH_XRE"/>
    <property type="match status" value="1"/>
</dbReference>
<dbReference type="STRING" id="1224947.SAMN05216480_101851"/>
<evidence type="ECO:0000313" key="2">
    <source>
        <dbReference type="Proteomes" id="UP000199138"/>
    </source>
</evidence>
<proteinExistence type="predicted"/>
<evidence type="ECO:0000313" key="1">
    <source>
        <dbReference type="EMBL" id="SFU33866.1"/>
    </source>
</evidence>
<reference evidence="2" key="1">
    <citation type="submission" date="2016-10" db="EMBL/GenBank/DDBJ databases">
        <authorList>
            <person name="Varghese N."/>
            <person name="Submissions S."/>
        </authorList>
    </citation>
    <scope>NUCLEOTIDE SEQUENCE [LARGE SCALE GENOMIC DNA]</scope>
    <source>
        <strain evidence="2">CGMCC 1.12333</strain>
    </source>
</reference>
<accession>A0A1I7FCR2</accession>
<sequence length="197" mass="21971">MIAVLTGDIVNSRSLDSAVWLPKFKEQLRVFGSTPADWEVFRGDSFQLTITPEYALYAAFMLKATIKQFKDLDIRIAIGLGEQSYKATHVTESNGSAFVNSGECFDEMKPLMAVKSTNQEVDEVMNLLLDVGLLTFNTWKPMSALYMKTALEHPNLSQTALAKLLGKSQGSVSEGLSRAGFDQLQKIITFYKTNYTY</sequence>
<protein>
    <recommendedName>
        <fullName evidence="3">SatD family (SatD)</fullName>
    </recommendedName>
</protein>
<dbReference type="InterPro" id="IPR010982">
    <property type="entry name" value="Lambda_DNA-bd_dom_sf"/>
</dbReference>
<dbReference type="Proteomes" id="UP000199138">
    <property type="component" value="Unassembled WGS sequence"/>
</dbReference>
<dbReference type="InterPro" id="IPR001387">
    <property type="entry name" value="Cro/C1-type_HTH"/>
</dbReference>
<organism evidence="1 2">
    <name type="scientific">Pustulibacterium marinum</name>
    <dbReference type="NCBI Taxonomy" id="1224947"/>
    <lineage>
        <taxon>Bacteria</taxon>
        <taxon>Pseudomonadati</taxon>
        <taxon>Bacteroidota</taxon>
        <taxon>Flavobacteriia</taxon>
        <taxon>Flavobacteriales</taxon>
        <taxon>Flavobacteriaceae</taxon>
        <taxon>Pustulibacterium</taxon>
    </lineage>
</organism>